<dbReference type="PANTHER" id="PTHR43201">
    <property type="entry name" value="ACYL-COA SYNTHETASE"/>
    <property type="match status" value="1"/>
</dbReference>
<evidence type="ECO:0000256" key="2">
    <source>
        <dbReference type="ARBA" id="ARBA00022598"/>
    </source>
</evidence>
<evidence type="ECO:0000259" key="6">
    <source>
        <dbReference type="Pfam" id="PF13193"/>
    </source>
</evidence>
<dbReference type="EMBL" id="PDEQ01000001">
    <property type="protein sequence ID" value="PEN15303.1"/>
    <property type="molecule type" value="Genomic_DNA"/>
</dbReference>
<dbReference type="InterPro" id="IPR045851">
    <property type="entry name" value="AMP-bd_C_sf"/>
</dbReference>
<dbReference type="Gene3D" id="3.30.300.30">
    <property type="match status" value="1"/>
</dbReference>
<dbReference type="InterPro" id="IPR010192">
    <property type="entry name" value="MenE"/>
</dbReference>
<keyword evidence="8" id="KW-1185">Reference proteome</keyword>
<dbReference type="Proteomes" id="UP000220102">
    <property type="component" value="Unassembled WGS sequence"/>
</dbReference>
<proteinExistence type="predicted"/>
<dbReference type="InterPro" id="IPR042099">
    <property type="entry name" value="ANL_N_sf"/>
</dbReference>
<dbReference type="GO" id="GO:0006631">
    <property type="term" value="P:fatty acid metabolic process"/>
    <property type="evidence" value="ECO:0007669"/>
    <property type="project" value="TreeGrafter"/>
</dbReference>
<evidence type="ECO:0000313" key="8">
    <source>
        <dbReference type="Proteomes" id="UP000220102"/>
    </source>
</evidence>
<protein>
    <submittedName>
        <fullName evidence="7">O-succinylbenzoate--CoA ligase</fullName>
    </submittedName>
</protein>
<organism evidence="7 8">
    <name type="scientific">Longibacter salinarum</name>
    <dbReference type="NCBI Taxonomy" id="1850348"/>
    <lineage>
        <taxon>Bacteria</taxon>
        <taxon>Pseudomonadati</taxon>
        <taxon>Rhodothermota</taxon>
        <taxon>Rhodothermia</taxon>
        <taxon>Rhodothermales</taxon>
        <taxon>Salisaetaceae</taxon>
        <taxon>Longibacter</taxon>
    </lineage>
</organism>
<dbReference type="Pfam" id="PF13193">
    <property type="entry name" value="AMP-binding_C"/>
    <property type="match status" value="1"/>
</dbReference>
<comment type="caution">
    <text evidence="7">The sequence shown here is derived from an EMBL/GenBank/DDBJ whole genome shotgun (WGS) entry which is preliminary data.</text>
</comment>
<dbReference type="AlphaFoldDB" id="A0A2A8D3C6"/>
<sequence length="500" mass="53887">MTFQSFSDGVTDRTVPHLHDPIARYAQTSPERPAVITGERTWTYRQLDGWITSIEHRLLGIGCAPETVIAIEAPKTVNTVALLWAVWRIGGIACPLNTRHPAERLLTQSRRVGADLLVAHSENVVTQALNESMRAVALDSLSAEPGETPALGEASEMRPTHLPLDARATGVFTSGSTGRPKIAVHTLGNHVYSARGSAENIPLGLGDTWLASLPLYHVGGLAILFRTALAGAAIAMPNPEASFSQAVIDFRPTHVSMVATQLRRLLDAPTESNVMGSVSAALIGGSAIPAEFLDRAVSYGWPVHTSYGSTEMSSQITTTPPAADRKTLATSGFLLPHRELEIREGAIYVRGRTLFAGYATNAGATGELDDARTTGGWFATGDLGYLDDNGRLCVTGRADRLIISGGENIQPEEIEKELERLEGVRRAAVVGVPDEEFGRRPVAFVRWDSGADRRDLVPELRGVLPGYKIPDAIHVMPDSAVAQRMKVDYEVLEAAARKLR</sequence>
<dbReference type="InterPro" id="IPR000873">
    <property type="entry name" value="AMP-dep_synth/lig_dom"/>
</dbReference>
<evidence type="ECO:0000256" key="1">
    <source>
        <dbReference type="ARBA" id="ARBA00022428"/>
    </source>
</evidence>
<evidence type="ECO:0000256" key="4">
    <source>
        <dbReference type="ARBA" id="ARBA00022840"/>
    </source>
</evidence>
<dbReference type="PANTHER" id="PTHR43201:SF32">
    <property type="entry name" value="2-SUCCINYLBENZOATE--COA LIGASE, CHLOROPLASTIC_PEROXISOMAL"/>
    <property type="match status" value="1"/>
</dbReference>
<gene>
    <name evidence="7" type="primary">menE</name>
    <name evidence="7" type="ORF">CRI94_03220</name>
</gene>
<accession>A0A2A8D3C6</accession>
<keyword evidence="3" id="KW-0547">Nucleotide-binding</keyword>
<dbReference type="InterPro" id="IPR025110">
    <property type="entry name" value="AMP-bd_C"/>
</dbReference>
<dbReference type="Pfam" id="PF00501">
    <property type="entry name" value="AMP-binding"/>
    <property type="match status" value="1"/>
</dbReference>
<dbReference type="GO" id="GO:0009234">
    <property type="term" value="P:menaquinone biosynthetic process"/>
    <property type="evidence" value="ECO:0007669"/>
    <property type="project" value="UniProtKB-KW"/>
</dbReference>
<keyword evidence="4" id="KW-0067">ATP-binding</keyword>
<dbReference type="GO" id="GO:0008756">
    <property type="term" value="F:o-succinylbenzoate-CoA ligase activity"/>
    <property type="evidence" value="ECO:0007669"/>
    <property type="project" value="InterPro"/>
</dbReference>
<feature type="domain" description="AMP-binding enzyme C-terminal" evidence="6">
    <location>
        <begin position="413"/>
        <end position="478"/>
    </location>
</feature>
<evidence type="ECO:0000313" key="7">
    <source>
        <dbReference type="EMBL" id="PEN15303.1"/>
    </source>
</evidence>
<dbReference type="NCBIfam" id="TIGR01923">
    <property type="entry name" value="menE"/>
    <property type="match status" value="1"/>
</dbReference>
<dbReference type="CDD" id="cd17630">
    <property type="entry name" value="OSB_MenE-like"/>
    <property type="match status" value="1"/>
</dbReference>
<feature type="domain" description="AMP-dependent synthetase/ligase" evidence="5">
    <location>
        <begin position="24"/>
        <end position="358"/>
    </location>
</feature>
<dbReference type="GO" id="GO:0031956">
    <property type="term" value="F:medium-chain fatty acid-CoA ligase activity"/>
    <property type="evidence" value="ECO:0007669"/>
    <property type="project" value="TreeGrafter"/>
</dbReference>
<dbReference type="OrthoDB" id="4317020at2"/>
<evidence type="ECO:0000259" key="5">
    <source>
        <dbReference type="Pfam" id="PF00501"/>
    </source>
</evidence>
<dbReference type="SUPFAM" id="SSF56801">
    <property type="entry name" value="Acetyl-CoA synthetase-like"/>
    <property type="match status" value="1"/>
</dbReference>
<reference evidence="7 8" key="1">
    <citation type="submission" date="2017-10" db="EMBL/GenBank/DDBJ databases">
        <title>Draft genome of Longibacter Salinarum.</title>
        <authorList>
            <person name="Goh K.M."/>
            <person name="Shamsir M.S."/>
            <person name="Lim S.W."/>
        </authorList>
    </citation>
    <scope>NUCLEOTIDE SEQUENCE [LARGE SCALE GENOMIC DNA]</scope>
    <source>
        <strain evidence="7 8">KCTC 52045</strain>
    </source>
</reference>
<name>A0A2A8D3C6_9BACT</name>
<dbReference type="GO" id="GO:0005524">
    <property type="term" value="F:ATP binding"/>
    <property type="evidence" value="ECO:0007669"/>
    <property type="project" value="UniProtKB-KW"/>
</dbReference>
<keyword evidence="1" id="KW-0474">Menaquinone biosynthesis</keyword>
<evidence type="ECO:0000256" key="3">
    <source>
        <dbReference type="ARBA" id="ARBA00022741"/>
    </source>
</evidence>
<dbReference type="Gene3D" id="3.40.50.12780">
    <property type="entry name" value="N-terminal domain of ligase-like"/>
    <property type="match status" value="1"/>
</dbReference>
<keyword evidence="2 7" id="KW-0436">Ligase</keyword>